<dbReference type="InterPro" id="IPR007367">
    <property type="entry name" value="DUF433"/>
</dbReference>
<reference evidence="1 2" key="1">
    <citation type="submission" date="2018-12" db="EMBL/GenBank/DDBJ databases">
        <title>Sequencing of bacterial isolates from soil warming experiment in Harvard Forest, Massachusetts, USA.</title>
        <authorList>
            <person name="Deangelis K."/>
        </authorList>
    </citation>
    <scope>NUCLEOTIDE SEQUENCE [LARGE SCALE GENOMIC DNA]</scope>
    <source>
        <strain evidence="1 2">EB153</strain>
    </source>
</reference>
<dbReference type="OrthoDB" id="7873642at2"/>
<organism evidence="1 2">
    <name type="scientific">Edaphobacter aggregans</name>
    <dbReference type="NCBI Taxonomy" id="570835"/>
    <lineage>
        <taxon>Bacteria</taxon>
        <taxon>Pseudomonadati</taxon>
        <taxon>Acidobacteriota</taxon>
        <taxon>Terriglobia</taxon>
        <taxon>Terriglobales</taxon>
        <taxon>Acidobacteriaceae</taxon>
        <taxon>Edaphobacter</taxon>
    </lineage>
</organism>
<gene>
    <name evidence="1" type="ORF">EDE15_3228</name>
</gene>
<dbReference type="EMBL" id="RSDW01000001">
    <property type="protein sequence ID" value="RSL17690.1"/>
    <property type="molecule type" value="Genomic_DNA"/>
</dbReference>
<dbReference type="Pfam" id="PF04255">
    <property type="entry name" value="DUF433"/>
    <property type="match status" value="1"/>
</dbReference>
<protein>
    <submittedName>
        <fullName evidence="1">Uncharacterized protein DUF433</fullName>
    </submittedName>
</protein>
<dbReference type="Proteomes" id="UP000269669">
    <property type="component" value="Unassembled WGS sequence"/>
</dbReference>
<sequence>MGFFAEQKADIWHRWKAGESLHEIGRAEFSTTFFRKAAASVNFFLRILNIQVCILWAEQSLWPSYHRPTVLRQPGSLICQYPEGVPMPMRKWPLLDSNPAYLGGRPCVDGTRLSTEHVYQWCAGSDSVPT</sequence>
<comment type="caution">
    <text evidence="1">The sequence shown here is derived from an EMBL/GenBank/DDBJ whole genome shotgun (WGS) entry which is preliminary data.</text>
</comment>
<keyword evidence="2" id="KW-1185">Reference proteome</keyword>
<dbReference type="AlphaFoldDB" id="A0A3R9NYI7"/>
<accession>A0A3R9NYI7</accession>
<evidence type="ECO:0000313" key="2">
    <source>
        <dbReference type="Proteomes" id="UP000269669"/>
    </source>
</evidence>
<name>A0A3R9NYI7_9BACT</name>
<evidence type="ECO:0000313" key="1">
    <source>
        <dbReference type="EMBL" id="RSL17690.1"/>
    </source>
</evidence>
<proteinExistence type="predicted"/>